<dbReference type="AlphaFoldDB" id="A0A9X1CCY3"/>
<keyword evidence="2" id="KW-1185">Reference proteome</keyword>
<proteinExistence type="predicted"/>
<reference evidence="1" key="1">
    <citation type="submission" date="2021-03" db="EMBL/GenBank/DDBJ databases">
        <title>Genomic Encyclopedia of Type Strains, Phase IV (KMG-IV): sequencing the most valuable type-strain genomes for metagenomic binning, comparative biology and taxonomic classification.</title>
        <authorList>
            <person name="Goeker M."/>
        </authorList>
    </citation>
    <scope>NUCLEOTIDE SEQUENCE</scope>
    <source>
        <strain evidence="1">DSM 107338</strain>
    </source>
</reference>
<accession>A0A9X1CCY3</accession>
<gene>
    <name evidence="1" type="ORF">J2Z64_003536</name>
</gene>
<organism evidence="1 2">
    <name type="scientific">Oceanobacillus polygoni</name>
    <dbReference type="NCBI Taxonomy" id="1235259"/>
    <lineage>
        <taxon>Bacteria</taxon>
        <taxon>Bacillati</taxon>
        <taxon>Bacillota</taxon>
        <taxon>Bacilli</taxon>
        <taxon>Bacillales</taxon>
        <taxon>Bacillaceae</taxon>
        <taxon>Oceanobacillus</taxon>
    </lineage>
</organism>
<evidence type="ECO:0000313" key="1">
    <source>
        <dbReference type="EMBL" id="MBP2079239.1"/>
    </source>
</evidence>
<comment type="caution">
    <text evidence="1">The sequence shown here is derived from an EMBL/GenBank/DDBJ whole genome shotgun (WGS) entry which is preliminary data.</text>
</comment>
<dbReference type="Proteomes" id="UP001138793">
    <property type="component" value="Unassembled WGS sequence"/>
</dbReference>
<evidence type="ECO:0000313" key="2">
    <source>
        <dbReference type="Proteomes" id="UP001138793"/>
    </source>
</evidence>
<protein>
    <submittedName>
        <fullName evidence="1">Uncharacterized protein</fullName>
    </submittedName>
</protein>
<dbReference type="EMBL" id="JAGGMB010000014">
    <property type="protein sequence ID" value="MBP2079239.1"/>
    <property type="molecule type" value="Genomic_DNA"/>
</dbReference>
<name>A0A9X1CCY3_9BACI</name>
<sequence>MDDQFSWSRDQSLSCVARTCAAGDRLTGWNALFHSVDNQLK</sequence>